<dbReference type="PANTHER" id="PTHR43415">
    <property type="entry name" value="SPERMIDINE N(1)-ACETYLTRANSFERASE"/>
    <property type="match status" value="1"/>
</dbReference>
<dbReference type="OMA" id="VDEALYW"/>
<reference evidence="3" key="3">
    <citation type="submission" date="2019-12" db="EMBL/GenBank/DDBJ databases">
        <title>SpeciesPrimer: A bioinformatics pipeline dedicated to the design of qPCR primers for the quantification of bacterial species.</title>
        <authorList>
            <person name="Dreier M."/>
            <person name="Berthoud H."/>
            <person name="Shani N."/>
            <person name="Wechsler D."/>
            <person name="Junier P."/>
        </authorList>
    </citation>
    <scope>NUCLEOTIDE SEQUENCE</scope>
    <source>
        <strain evidence="3">FAM13073</strain>
    </source>
</reference>
<sequence>MADEVSFVEGQAEDAQGIVQLIQKLESETTSIEFDDAISKLSLEQIGENLNLIQQSPLNFLLIAKLGETPIGIVTLIETDEVKHRAELGVGVLKDYWHNGIGTMLVDEALYWAKQFSWLEQVWLAVLDNNQYAIQIYQNLGFQTKTPPTMDGQGRQIIKMELSLT</sequence>
<dbReference type="Pfam" id="PF00583">
    <property type="entry name" value="Acetyltransf_1"/>
    <property type="match status" value="1"/>
</dbReference>
<gene>
    <name evidence="2" type="primary">speG</name>
    <name evidence="3" type="ORF">GBO79_06350</name>
    <name evidence="4" type="ORF">ITQ97_05890</name>
    <name evidence="5" type="ORF">PWB86_02125</name>
    <name evidence="2" type="ORF">S100892_01687</name>
</gene>
<reference evidence="7" key="4">
    <citation type="submission" date="2020-03" db="EMBL/GenBank/DDBJ databases">
        <title>SpeciesPrimer: A bioinformatics pipeline dedicated to the design of qPCR primers for the quantification of bacterial species.</title>
        <authorList>
            <person name="Dreier M."/>
            <person name="Berthoud H."/>
            <person name="Shani N."/>
            <person name="Wechsler D."/>
            <person name="Junier P."/>
        </authorList>
    </citation>
    <scope>NUCLEOTIDE SEQUENCE [LARGE SCALE GENOMIC DNA]</scope>
    <source>
        <strain evidence="7">FAM13073</strain>
    </source>
</reference>
<proteinExistence type="predicted"/>
<accession>A0A0R2H6W5</accession>
<dbReference type="EMBL" id="CP021474">
    <property type="protein sequence ID" value="ARW20231.1"/>
    <property type="molecule type" value="Genomic_DNA"/>
</dbReference>
<dbReference type="GO" id="GO:0004145">
    <property type="term" value="F:diamine N-acetyltransferase activity"/>
    <property type="evidence" value="ECO:0007669"/>
    <property type="project" value="UniProtKB-EC"/>
</dbReference>
<dbReference type="Proteomes" id="UP000472573">
    <property type="component" value="Unassembled WGS sequence"/>
</dbReference>
<dbReference type="InterPro" id="IPR000182">
    <property type="entry name" value="GNAT_dom"/>
</dbReference>
<evidence type="ECO:0000313" key="6">
    <source>
        <dbReference type="Proteomes" id="UP000196118"/>
    </source>
</evidence>
<dbReference type="PROSITE" id="PS51186">
    <property type="entry name" value="GNAT"/>
    <property type="match status" value="1"/>
</dbReference>
<evidence type="ECO:0000313" key="2">
    <source>
        <dbReference type="EMBL" id="ARW20231.1"/>
    </source>
</evidence>
<evidence type="ECO:0000313" key="4">
    <source>
        <dbReference type="EMBL" id="MBF7127335.1"/>
    </source>
</evidence>
<dbReference type="Gene3D" id="3.40.630.30">
    <property type="match status" value="1"/>
</dbReference>
<dbReference type="Proteomes" id="UP000743107">
    <property type="component" value="Unassembled WGS sequence"/>
</dbReference>
<evidence type="ECO:0000313" key="5">
    <source>
        <dbReference type="EMBL" id="WEA57680.1"/>
    </source>
</evidence>
<reference evidence="2 6" key="1">
    <citation type="submission" date="2017-05" db="EMBL/GenBank/DDBJ databases">
        <title>Genome sequence of Pediococcus pentosaceus strain SRCM100892.</title>
        <authorList>
            <person name="Cho S.H."/>
        </authorList>
    </citation>
    <scope>NUCLEOTIDE SEQUENCE [LARGE SCALE GENOMIC DNA]</scope>
    <source>
        <strain evidence="2 6">SRCM100892</strain>
    </source>
</reference>
<reference evidence="5 8" key="6">
    <citation type="submission" date="2023-02" db="EMBL/GenBank/DDBJ databases">
        <title>Comparative genomics and fermentation flavor characterization of five lactic acid bacteria reveal flavor biosynthesis metabolic pathways in fermented muskmelon puree.</title>
        <authorList>
            <person name="Yuan L."/>
            <person name="Li M."/>
            <person name="Xu X."/>
            <person name="Lao F."/>
            <person name="Wu J."/>
        </authorList>
    </citation>
    <scope>NUCLEOTIDE SEQUENCE [LARGE SCALE GENOMIC DNA]</scope>
    <source>
        <strain evidence="5 8">Ca-4</strain>
    </source>
</reference>
<dbReference type="AlphaFoldDB" id="A0A0R2H6W5"/>
<dbReference type="SUPFAM" id="SSF55729">
    <property type="entry name" value="Acyl-CoA N-acyltransferases (Nat)"/>
    <property type="match status" value="1"/>
</dbReference>
<dbReference type="EMBL" id="JADOFV010000003">
    <property type="protein sequence ID" value="MBF7127335.1"/>
    <property type="molecule type" value="Genomic_DNA"/>
</dbReference>
<dbReference type="Proteomes" id="UP001214131">
    <property type="component" value="Chromosome"/>
</dbReference>
<dbReference type="CDD" id="cd04301">
    <property type="entry name" value="NAT_SF"/>
    <property type="match status" value="1"/>
</dbReference>
<reference evidence="4" key="5">
    <citation type="submission" date="2020-11" db="EMBL/GenBank/DDBJ databases">
        <title>Antibiotic susceptibility profiles of Pediococcus pentosaceus from various origins and their implications for the safety assessment of strains with food-technology applications.</title>
        <authorList>
            <person name="Shani N."/>
            <person name="Oberhaensli S."/>
            <person name="Arias E."/>
        </authorList>
    </citation>
    <scope>NUCLEOTIDE SEQUENCE</scope>
    <source>
        <strain evidence="4">FAM 19164</strain>
    </source>
</reference>
<dbReference type="EMBL" id="CP118739">
    <property type="protein sequence ID" value="WEA57680.1"/>
    <property type="molecule type" value="Genomic_DNA"/>
</dbReference>
<keyword evidence="2" id="KW-0808">Transferase</keyword>
<dbReference type="Proteomes" id="UP000196118">
    <property type="component" value="Chromosome"/>
</dbReference>
<keyword evidence="2" id="KW-0012">Acyltransferase</keyword>
<keyword evidence="7" id="KW-1185">Reference proteome</keyword>
<dbReference type="EC" id="2.3.1.57" evidence="2"/>
<feature type="domain" description="N-acetyltransferase" evidence="1">
    <location>
        <begin position="5"/>
        <end position="165"/>
    </location>
</feature>
<organism evidence="2 6">
    <name type="scientific">Pediococcus pentosaceus</name>
    <dbReference type="NCBI Taxonomy" id="1255"/>
    <lineage>
        <taxon>Bacteria</taxon>
        <taxon>Bacillati</taxon>
        <taxon>Bacillota</taxon>
        <taxon>Bacilli</taxon>
        <taxon>Lactobacillales</taxon>
        <taxon>Lactobacillaceae</taxon>
        <taxon>Pediococcus</taxon>
    </lineage>
</organism>
<evidence type="ECO:0000259" key="1">
    <source>
        <dbReference type="PROSITE" id="PS51186"/>
    </source>
</evidence>
<dbReference type="PANTHER" id="PTHR43415:SF3">
    <property type="entry name" value="GNAT-FAMILY ACETYLTRANSFERASE"/>
    <property type="match status" value="1"/>
</dbReference>
<dbReference type="RefSeq" id="WP_002834051.1">
    <property type="nucleotide sequence ID" value="NZ_BEWQ01000006.1"/>
</dbReference>
<dbReference type="InterPro" id="IPR016181">
    <property type="entry name" value="Acyl_CoA_acyltransferase"/>
</dbReference>
<name>A0A0R2H6W5_PEDPE</name>
<protein>
    <submittedName>
        <fullName evidence="2">Diamine N-acetyltransferase</fullName>
        <ecNumber evidence="2">2.3.1.57</ecNumber>
    </submittedName>
    <submittedName>
        <fullName evidence="3">GNAT family N-acetyltransferase</fullName>
    </submittedName>
</protein>
<evidence type="ECO:0000313" key="8">
    <source>
        <dbReference type="Proteomes" id="UP001214131"/>
    </source>
</evidence>
<reference evidence="3 7" key="2">
    <citation type="submission" date="2019-10" db="EMBL/GenBank/DDBJ databases">
        <authorList>
            <person name="Irmler S."/>
            <person name="Berthoud H."/>
            <person name="Roetschi A."/>
            <person name="Arias E."/>
            <person name="Shani N."/>
            <person name="Wuethrich D."/>
            <person name="Bruggmann R."/>
        </authorList>
    </citation>
    <scope>NUCLEOTIDE SEQUENCE [LARGE SCALE GENOMIC DNA]</scope>
    <source>
        <strain evidence="3 7">FAM13073</strain>
    </source>
</reference>
<dbReference type="EMBL" id="WENB01000003">
    <property type="protein sequence ID" value="KAF0413573.1"/>
    <property type="molecule type" value="Genomic_DNA"/>
</dbReference>
<evidence type="ECO:0000313" key="7">
    <source>
        <dbReference type="Proteomes" id="UP000472573"/>
    </source>
</evidence>
<evidence type="ECO:0000313" key="3">
    <source>
        <dbReference type="EMBL" id="KAF0413573.1"/>
    </source>
</evidence>